<dbReference type="Gene3D" id="3.30.1240.10">
    <property type="match status" value="1"/>
</dbReference>
<gene>
    <name evidence="1" type="ORF">OPHB3_0372</name>
</gene>
<dbReference type="InterPro" id="IPR023214">
    <property type="entry name" value="HAD_sf"/>
</dbReference>
<dbReference type="GO" id="GO:0005829">
    <property type="term" value="C:cytosol"/>
    <property type="evidence" value="ECO:0007669"/>
    <property type="project" value="TreeGrafter"/>
</dbReference>
<dbReference type="NCBIfam" id="TIGR01484">
    <property type="entry name" value="HAD-SF-IIB"/>
    <property type="match status" value="1"/>
</dbReference>
<keyword evidence="1" id="KW-0378">Hydrolase</keyword>
<comment type="caution">
    <text evidence="1">The sequence shown here is derived from an EMBL/GenBank/DDBJ whole genome shotgun (WGS) entry which is preliminary data.</text>
</comment>
<dbReference type="EMBL" id="BBXV01000007">
    <property type="protein sequence ID" value="GAQ16449.1"/>
    <property type="molecule type" value="Genomic_DNA"/>
</dbReference>
<evidence type="ECO:0000313" key="1">
    <source>
        <dbReference type="EMBL" id="GAQ16449.1"/>
    </source>
</evidence>
<sequence>MKYIFDLDGTICFKGQPVSEALLVALEKLVEQGHEVIFATARPIRDILPVLPARFHHYPMVGGNGSLVAKNGEILSAVSFSEETLAEILSIIKTNQIAYLIDGEWDYAYTGPARHPILKNLDIQNRAKNIPLDQLQSIVKILLFSSADIETMEEKLNRLDVVVNKHGDEGILDISPRGVDKWHGLQKLGIEANKYIAFGNDVNDIAMFQHALHTVMVGENKQLVPFASEYLQVSNIESLLPKKLQELSEKQRPINI</sequence>
<dbReference type="RefSeq" id="WP_058949204.1">
    <property type="nucleotide sequence ID" value="NZ_BBXV01000007.1"/>
</dbReference>
<dbReference type="AlphaFoldDB" id="A0A0U9H568"/>
<dbReference type="GO" id="GO:0000287">
    <property type="term" value="F:magnesium ion binding"/>
    <property type="evidence" value="ECO:0007669"/>
    <property type="project" value="TreeGrafter"/>
</dbReference>
<dbReference type="SUPFAM" id="SSF56784">
    <property type="entry name" value="HAD-like"/>
    <property type="match status" value="1"/>
</dbReference>
<protein>
    <submittedName>
        <fullName evidence="1">Thiamin pyrimidine pyrophosphate hydrolase</fullName>
    </submittedName>
</protein>
<dbReference type="InterPro" id="IPR036412">
    <property type="entry name" value="HAD-like_sf"/>
</dbReference>
<proteinExistence type="predicted"/>
<dbReference type="PANTHER" id="PTHR10000">
    <property type="entry name" value="PHOSPHOSERINE PHOSPHATASE"/>
    <property type="match status" value="1"/>
</dbReference>
<reference evidence="2" key="1">
    <citation type="submission" date="2015-07" db="EMBL/GenBank/DDBJ databases">
        <title>Draft Genome Sequence of Oceanobacillus picturae Heshi-B3 that Was Isolated from Fermented Rice Bran with Aging Salted Mackerel, Which Was Named Heshiko as Traditional Fermented Seafood in Japan.</title>
        <authorList>
            <person name="Akuzawa S."/>
            <person name="Nakagawa J."/>
            <person name="Kanekatsu T."/>
            <person name="Kanesaki Y."/>
            <person name="Suzuki T."/>
        </authorList>
    </citation>
    <scope>NUCLEOTIDE SEQUENCE [LARGE SCALE GENOMIC DNA]</scope>
    <source>
        <strain evidence="2">Heshi-B3</strain>
    </source>
</reference>
<dbReference type="InterPro" id="IPR006379">
    <property type="entry name" value="HAD-SF_hydro_IIB"/>
</dbReference>
<organism evidence="1 2">
    <name type="scientific">Oceanobacillus picturae</name>
    <dbReference type="NCBI Taxonomy" id="171693"/>
    <lineage>
        <taxon>Bacteria</taxon>
        <taxon>Bacillati</taxon>
        <taxon>Bacillota</taxon>
        <taxon>Bacilli</taxon>
        <taxon>Bacillales</taxon>
        <taxon>Bacillaceae</taxon>
        <taxon>Oceanobacillus</taxon>
    </lineage>
</organism>
<dbReference type="Gene3D" id="3.40.50.1000">
    <property type="entry name" value="HAD superfamily/HAD-like"/>
    <property type="match status" value="1"/>
</dbReference>
<dbReference type="PANTHER" id="PTHR10000:SF53">
    <property type="entry name" value="5-AMINO-6-(5-PHOSPHO-D-RIBITYLAMINO)URACIL PHOSPHATASE YBJI-RELATED"/>
    <property type="match status" value="1"/>
</dbReference>
<name>A0A0U9H568_9BACI</name>
<dbReference type="GO" id="GO:0016791">
    <property type="term" value="F:phosphatase activity"/>
    <property type="evidence" value="ECO:0007669"/>
    <property type="project" value="TreeGrafter"/>
</dbReference>
<dbReference type="Pfam" id="PF08282">
    <property type="entry name" value="Hydrolase_3"/>
    <property type="match status" value="1"/>
</dbReference>
<dbReference type="OrthoDB" id="1650327at2"/>
<reference evidence="1 2" key="2">
    <citation type="journal article" date="2016" name="Genome Announc.">
        <title>Draft Genome Sequence of Oceanobacillus picturae Heshi-B3, Isolated from Fermented Rice Bran in a Traditional Japanese Seafood Dish.</title>
        <authorList>
            <person name="Akuzawa S."/>
            <person name="Nagaoka J."/>
            <person name="Kanekatsu M."/>
            <person name="Kanesaki Y."/>
            <person name="Suzuki T."/>
        </authorList>
    </citation>
    <scope>NUCLEOTIDE SEQUENCE [LARGE SCALE GENOMIC DNA]</scope>
    <source>
        <strain evidence="1 2">Heshi-B3</strain>
    </source>
</reference>
<evidence type="ECO:0000313" key="2">
    <source>
        <dbReference type="Proteomes" id="UP000052946"/>
    </source>
</evidence>
<dbReference type="Proteomes" id="UP000052946">
    <property type="component" value="Unassembled WGS sequence"/>
</dbReference>
<accession>A0A0U9H568</accession>